<sequence>MGYEIHITRKTEWFDEDGPEISLEDWKAYIASDPEMRLDGYAEATMENGDVFRTEHDGIAVWTAYSGHGGDGNMAWLYPGSGGIVAKNPDREILAKMFEIAQALGARVVGDEGEEYGTDGEMAEAAEAVEEAASPGMKQAKRPWWKIF</sequence>
<gene>
    <name evidence="1" type="ORF">H4W19_11185</name>
</gene>
<reference evidence="1 2" key="1">
    <citation type="submission" date="2020-08" db="EMBL/GenBank/DDBJ databases">
        <title>Streptomycin resistant and MDR strain, P. mexicana.</title>
        <authorList>
            <person name="Ganesh-kumar S."/>
            <person name="Zhe T."/>
            <person name="Yu Z."/>
            <person name="Min Y."/>
        </authorList>
    </citation>
    <scope>NUCLEOTIDE SEQUENCE [LARGE SCALE GENOMIC DNA]</scope>
    <source>
        <strain evidence="1 2">GTZY</strain>
    </source>
</reference>
<evidence type="ECO:0008006" key="3">
    <source>
        <dbReference type="Google" id="ProtNLM"/>
    </source>
</evidence>
<evidence type="ECO:0000313" key="1">
    <source>
        <dbReference type="EMBL" id="QND78947.1"/>
    </source>
</evidence>
<proteinExistence type="predicted"/>
<organism evidence="1 2">
    <name type="scientific">Pseudoxanthomonas mexicana</name>
    <dbReference type="NCBI Taxonomy" id="128785"/>
    <lineage>
        <taxon>Bacteria</taxon>
        <taxon>Pseudomonadati</taxon>
        <taxon>Pseudomonadota</taxon>
        <taxon>Gammaproteobacteria</taxon>
        <taxon>Lysobacterales</taxon>
        <taxon>Lysobacteraceae</taxon>
        <taxon>Pseudoxanthomonas</taxon>
    </lineage>
</organism>
<protein>
    <recommendedName>
        <fullName evidence="3">DUF4376 domain-containing protein</fullName>
    </recommendedName>
</protein>
<name>A0ABX6R704_PSEMX</name>
<evidence type="ECO:0000313" key="2">
    <source>
        <dbReference type="Proteomes" id="UP000515506"/>
    </source>
</evidence>
<accession>A0ABX6R704</accession>
<keyword evidence="2" id="KW-1185">Reference proteome</keyword>
<dbReference type="EMBL" id="CP060028">
    <property type="protein sequence ID" value="QND78947.1"/>
    <property type="molecule type" value="Genomic_DNA"/>
</dbReference>
<dbReference type="Proteomes" id="UP000515506">
    <property type="component" value="Chromosome"/>
</dbReference>
<dbReference type="RefSeq" id="WP_185894352.1">
    <property type="nucleotide sequence ID" value="NZ_CP060028.1"/>
</dbReference>